<dbReference type="Gene3D" id="1.10.340.30">
    <property type="entry name" value="Hypothetical protein, domain 2"/>
    <property type="match status" value="1"/>
</dbReference>
<proteinExistence type="predicted"/>
<evidence type="ECO:0000256" key="1">
    <source>
        <dbReference type="ARBA" id="ARBA00000086"/>
    </source>
</evidence>
<protein>
    <recommendedName>
        <fullName evidence="2">DNA-3-methyladenine glycosylase II</fullName>
        <ecNumber evidence="2">3.2.2.21</ecNumber>
    </recommendedName>
</protein>
<dbReference type="Pfam" id="PF00730">
    <property type="entry name" value="HhH-GPD"/>
    <property type="match status" value="1"/>
</dbReference>
<dbReference type="PANTHER" id="PTHR43003:SF5">
    <property type="entry name" value="DNA-3-METHYLADENINE GLYCOSYLASE"/>
    <property type="match status" value="1"/>
</dbReference>
<dbReference type="Proteomes" id="UP000326202">
    <property type="component" value="Chromosome"/>
</dbReference>
<dbReference type="InterPro" id="IPR051912">
    <property type="entry name" value="Alkylbase_DNA_Glycosylase/TA"/>
</dbReference>
<evidence type="ECO:0000256" key="2">
    <source>
        <dbReference type="ARBA" id="ARBA00012000"/>
    </source>
</evidence>
<dbReference type="CDD" id="cd00056">
    <property type="entry name" value="ENDO3c"/>
    <property type="match status" value="1"/>
</dbReference>
<dbReference type="AlphaFoldDB" id="A0A5J6MP10"/>
<dbReference type="PANTHER" id="PTHR43003">
    <property type="entry name" value="DNA-3-METHYLADENINE GLYCOSYLASE"/>
    <property type="match status" value="1"/>
</dbReference>
<name>A0A5J6MP10_9PROT</name>
<dbReference type="GO" id="GO:0032993">
    <property type="term" value="C:protein-DNA complex"/>
    <property type="evidence" value="ECO:0007669"/>
    <property type="project" value="TreeGrafter"/>
</dbReference>
<feature type="domain" description="HhH-GPD" evidence="5">
    <location>
        <begin position="52"/>
        <end position="204"/>
    </location>
</feature>
<dbReference type="GO" id="GO:0032131">
    <property type="term" value="F:alkylated DNA binding"/>
    <property type="evidence" value="ECO:0007669"/>
    <property type="project" value="TreeGrafter"/>
</dbReference>
<keyword evidence="3" id="KW-0227">DNA damage</keyword>
<evidence type="ECO:0000256" key="3">
    <source>
        <dbReference type="ARBA" id="ARBA00022763"/>
    </source>
</evidence>
<dbReference type="GO" id="GO:0008725">
    <property type="term" value="F:DNA-3-methyladenine glycosylase activity"/>
    <property type="evidence" value="ECO:0007669"/>
    <property type="project" value="TreeGrafter"/>
</dbReference>
<sequence>MTGFEIKGRKLKTALAHLASADTDLARSLLEIGPPPSRSSEAGFAGLLRIIMGQQLSVASARAIWDRLEARLVEPTPGRLLRLTDHDMAQVGLSRQKMRFARSLAEAVKRKTLDLEALETMEDDEALAALTAVDGIGPWTAEVYLLFALGRPDIMPAGDLALLVAAQRLKRLKARPRPRDLLELAEPWRPWRSVAARFLWHYYRKAPL</sequence>
<comment type="catalytic activity">
    <reaction evidence="1">
        <text>Hydrolysis of alkylated DNA, releasing 3-methyladenine, 3-methylguanine, 7-methylguanine and 7-methyladenine.</text>
        <dbReference type="EC" id="3.2.2.21"/>
    </reaction>
</comment>
<keyword evidence="6" id="KW-0326">Glycosidase</keyword>
<dbReference type="SMART" id="SM00478">
    <property type="entry name" value="ENDO3c"/>
    <property type="match status" value="1"/>
</dbReference>
<dbReference type="InterPro" id="IPR011257">
    <property type="entry name" value="DNA_glycosylase"/>
</dbReference>
<dbReference type="GO" id="GO:0006285">
    <property type="term" value="P:base-excision repair, AP site formation"/>
    <property type="evidence" value="ECO:0007669"/>
    <property type="project" value="TreeGrafter"/>
</dbReference>
<keyword evidence="7" id="KW-1185">Reference proteome</keyword>
<dbReference type="KEGG" id="htq:FRZ44_46110"/>
<evidence type="ECO:0000259" key="5">
    <source>
        <dbReference type="SMART" id="SM00478"/>
    </source>
</evidence>
<dbReference type="OrthoDB" id="9811249at2"/>
<dbReference type="EC" id="3.2.2.21" evidence="2"/>
<dbReference type="GO" id="GO:0043916">
    <property type="term" value="F:DNA-7-methylguanine glycosylase activity"/>
    <property type="evidence" value="ECO:0007669"/>
    <property type="project" value="TreeGrafter"/>
</dbReference>
<dbReference type="RefSeq" id="WP_151179378.1">
    <property type="nucleotide sequence ID" value="NZ_CP042906.1"/>
</dbReference>
<reference evidence="6 7" key="1">
    <citation type="submission" date="2019-08" db="EMBL/GenBank/DDBJ databases">
        <title>Hyperibacter terrae gen. nov., sp. nov. and Hyperibacter viscosus sp. nov., two new members in the family Rhodospirillaceae isolated from the rhizosphere of Hypericum perforatum.</title>
        <authorList>
            <person name="Noviana Z."/>
        </authorList>
    </citation>
    <scope>NUCLEOTIDE SEQUENCE [LARGE SCALE GENOMIC DNA]</scope>
    <source>
        <strain evidence="6 7">R5913</strain>
    </source>
</reference>
<dbReference type="EMBL" id="CP042906">
    <property type="protein sequence ID" value="QEX19298.1"/>
    <property type="molecule type" value="Genomic_DNA"/>
</dbReference>
<keyword evidence="6" id="KW-0378">Hydrolase</keyword>
<dbReference type="GO" id="GO:0006307">
    <property type="term" value="P:DNA alkylation repair"/>
    <property type="evidence" value="ECO:0007669"/>
    <property type="project" value="TreeGrafter"/>
</dbReference>
<evidence type="ECO:0000313" key="6">
    <source>
        <dbReference type="EMBL" id="QEX19298.1"/>
    </source>
</evidence>
<organism evidence="6 7">
    <name type="scientific">Hypericibacter terrae</name>
    <dbReference type="NCBI Taxonomy" id="2602015"/>
    <lineage>
        <taxon>Bacteria</taxon>
        <taxon>Pseudomonadati</taxon>
        <taxon>Pseudomonadota</taxon>
        <taxon>Alphaproteobacteria</taxon>
        <taxon>Rhodospirillales</taxon>
        <taxon>Dongiaceae</taxon>
        <taxon>Hypericibacter</taxon>
    </lineage>
</organism>
<dbReference type="GO" id="GO:0005737">
    <property type="term" value="C:cytoplasm"/>
    <property type="evidence" value="ECO:0007669"/>
    <property type="project" value="TreeGrafter"/>
</dbReference>
<dbReference type="InterPro" id="IPR003265">
    <property type="entry name" value="HhH-GPD_domain"/>
</dbReference>
<evidence type="ECO:0000256" key="4">
    <source>
        <dbReference type="ARBA" id="ARBA00023204"/>
    </source>
</evidence>
<evidence type="ECO:0000313" key="7">
    <source>
        <dbReference type="Proteomes" id="UP000326202"/>
    </source>
</evidence>
<keyword evidence="4" id="KW-0234">DNA repair</keyword>
<dbReference type="SUPFAM" id="SSF48150">
    <property type="entry name" value="DNA-glycosylase"/>
    <property type="match status" value="1"/>
</dbReference>
<gene>
    <name evidence="6" type="ORF">FRZ44_46110</name>
</gene>
<dbReference type="Gene3D" id="1.10.1670.40">
    <property type="match status" value="1"/>
</dbReference>
<accession>A0A5J6MP10</accession>